<proteinExistence type="predicted"/>
<evidence type="ECO:0000256" key="2">
    <source>
        <dbReference type="ARBA" id="ARBA00022737"/>
    </source>
</evidence>
<dbReference type="InterPro" id="IPR001878">
    <property type="entry name" value="Znf_CCHC"/>
</dbReference>
<dbReference type="Proteomes" id="UP000274756">
    <property type="component" value="Unassembled WGS sequence"/>
</dbReference>
<evidence type="ECO:0000256" key="4">
    <source>
        <dbReference type="ARBA" id="ARBA00022833"/>
    </source>
</evidence>
<keyword evidence="4" id="KW-0862">Zinc</keyword>
<dbReference type="Proteomes" id="UP000038040">
    <property type="component" value="Unplaced"/>
</dbReference>
<dbReference type="STRING" id="318479.A0A0N4UIB4"/>
<feature type="domain" description="CCHC-type" evidence="6">
    <location>
        <begin position="249"/>
        <end position="264"/>
    </location>
</feature>
<dbReference type="GO" id="GO:0005730">
    <property type="term" value="C:nucleolus"/>
    <property type="evidence" value="ECO:0007669"/>
    <property type="project" value="TreeGrafter"/>
</dbReference>
<dbReference type="GO" id="GO:0008270">
    <property type="term" value="F:zinc ion binding"/>
    <property type="evidence" value="ECO:0007669"/>
    <property type="project" value="UniProtKB-KW"/>
</dbReference>
<dbReference type="InterPro" id="IPR036875">
    <property type="entry name" value="Znf_CCHC_sf"/>
</dbReference>
<dbReference type="OrthoDB" id="3863715at2759"/>
<dbReference type="EMBL" id="UYYG01001198">
    <property type="protein sequence ID" value="VDN60001.1"/>
    <property type="molecule type" value="Genomic_DNA"/>
</dbReference>
<dbReference type="Pfam" id="PF00098">
    <property type="entry name" value="zf-CCHC"/>
    <property type="match status" value="1"/>
</dbReference>
<dbReference type="PROSITE" id="PS50158">
    <property type="entry name" value="ZF_CCHC"/>
    <property type="match status" value="3"/>
</dbReference>
<reference evidence="7 9" key="2">
    <citation type="submission" date="2018-11" db="EMBL/GenBank/DDBJ databases">
        <authorList>
            <consortium name="Pathogen Informatics"/>
        </authorList>
    </citation>
    <scope>NUCLEOTIDE SEQUENCE [LARGE SCALE GENOMIC DNA]</scope>
</reference>
<evidence type="ECO:0000256" key="1">
    <source>
        <dbReference type="ARBA" id="ARBA00022723"/>
    </source>
</evidence>
<evidence type="ECO:0000259" key="6">
    <source>
        <dbReference type="PROSITE" id="PS50158"/>
    </source>
</evidence>
<keyword evidence="1" id="KW-0479">Metal-binding</keyword>
<feature type="domain" description="CCHC-type" evidence="6">
    <location>
        <begin position="222"/>
        <end position="235"/>
    </location>
</feature>
<protein>
    <submittedName>
        <fullName evidence="10">CCHC-type domain-containing protein</fullName>
    </submittedName>
</protein>
<dbReference type="AlphaFoldDB" id="A0A0N4UIB4"/>
<dbReference type="WBParaSite" id="DME_0000733801-mRNA-1">
    <property type="protein sequence ID" value="DME_0000733801-mRNA-1"/>
    <property type="gene ID" value="DME_0000733801"/>
</dbReference>
<dbReference type="InterPro" id="IPR042246">
    <property type="entry name" value="ZCCHC9"/>
</dbReference>
<keyword evidence="9" id="KW-1185">Reference proteome</keyword>
<sequence>MNSTPWSELSRNLSKNTELNKRDIYDSSSIDKLGQIDVNRSEELWPLYDSYLVKNKSEKKLDDIFKKLNRYGLLVEVKNYIRKLSKNGEIGGSQCGELIRRWRKHHRHIIHISKREHKVDEISESLEKSMATFDDVKKMLNGYVDKGHLSYNDAAKIIKKWKKRENRRSCFYCRQNGHKLIECPEKCKSTVGTGVCFKCGSAEHTSVHCKRKDIRGFPYATCFICKQTGHLSRDCEFNPNGIYPDGGSCNLCGSQKHLKRDCPELKPRKNSLIFGLFLTVYMI</sequence>
<feature type="domain" description="CCHC-type" evidence="6">
    <location>
        <begin position="170"/>
        <end position="185"/>
    </location>
</feature>
<evidence type="ECO:0000256" key="3">
    <source>
        <dbReference type="ARBA" id="ARBA00022771"/>
    </source>
</evidence>
<keyword evidence="2" id="KW-0677">Repeat</keyword>
<evidence type="ECO:0000313" key="7">
    <source>
        <dbReference type="EMBL" id="VDN60001.1"/>
    </source>
</evidence>
<evidence type="ECO:0000256" key="5">
    <source>
        <dbReference type="PROSITE-ProRule" id="PRU00047"/>
    </source>
</evidence>
<dbReference type="GO" id="GO:0019899">
    <property type="term" value="F:enzyme binding"/>
    <property type="evidence" value="ECO:0007669"/>
    <property type="project" value="UniProtKB-ARBA"/>
</dbReference>
<dbReference type="SMART" id="SM00343">
    <property type="entry name" value="ZnF_C2HC"/>
    <property type="match status" value="4"/>
</dbReference>
<accession>A0A0N4UIB4</accession>
<dbReference type="SUPFAM" id="SSF57756">
    <property type="entry name" value="Retrovirus zinc finger-like domains"/>
    <property type="match status" value="2"/>
</dbReference>
<dbReference type="Gene3D" id="4.10.60.10">
    <property type="entry name" value="Zinc finger, CCHC-type"/>
    <property type="match status" value="2"/>
</dbReference>
<reference evidence="10" key="1">
    <citation type="submission" date="2017-02" db="UniProtKB">
        <authorList>
            <consortium name="WormBaseParasite"/>
        </authorList>
    </citation>
    <scope>IDENTIFICATION</scope>
</reference>
<evidence type="ECO:0000313" key="10">
    <source>
        <dbReference type="WBParaSite" id="DME_0000733801-mRNA-1"/>
    </source>
</evidence>
<dbReference type="PANTHER" id="PTHR46242:SF1">
    <property type="entry name" value="ZINC FINGER CCHC DOMAIN-CONTAINING PROTEIN 9"/>
    <property type="match status" value="1"/>
</dbReference>
<dbReference type="FunFam" id="4.10.60.10:FF:000091">
    <property type="entry name" value="Zinc finger CCHC-type-containing 9"/>
    <property type="match status" value="1"/>
</dbReference>
<evidence type="ECO:0000313" key="9">
    <source>
        <dbReference type="Proteomes" id="UP000274756"/>
    </source>
</evidence>
<keyword evidence="3 5" id="KW-0863">Zinc-finger</keyword>
<evidence type="ECO:0000313" key="8">
    <source>
        <dbReference type="Proteomes" id="UP000038040"/>
    </source>
</evidence>
<dbReference type="GO" id="GO:0003676">
    <property type="term" value="F:nucleic acid binding"/>
    <property type="evidence" value="ECO:0007669"/>
    <property type="project" value="InterPro"/>
</dbReference>
<gene>
    <name evidence="7" type="ORF">DME_LOCUS9974</name>
</gene>
<organism evidence="8 10">
    <name type="scientific">Dracunculus medinensis</name>
    <name type="common">Guinea worm</name>
    <dbReference type="NCBI Taxonomy" id="318479"/>
    <lineage>
        <taxon>Eukaryota</taxon>
        <taxon>Metazoa</taxon>
        <taxon>Ecdysozoa</taxon>
        <taxon>Nematoda</taxon>
        <taxon>Chromadorea</taxon>
        <taxon>Rhabditida</taxon>
        <taxon>Spirurina</taxon>
        <taxon>Dracunculoidea</taxon>
        <taxon>Dracunculidae</taxon>
        <taxon>Dracunculus</taxon>
    </lineage>
</organism>
<dbReference type="PANTHER" id="PTHR46242">
    <property type="entry name" value="ZINC FINGER CCHC DOMAIN-CONTAINING PROTEIN 9 ZCCHC9"/>
    <property type="match status" value="1"/>
</dbReference>
<name>A0A0N4UIB4_DRAME</name>